<reference evidence="3 4" key="1">
    <citation type="journal article" date="2015" name="Genome Announc.">
        <title>Draft Genome Sequence and Gene Annotation of the Entomopathogenic Fungus Verticillium hemipterigenum.</title>
        <authorList>
            <person name="Horn F."/>
            <person name="Habel A."/>
            <person name="Scharf D.H."/>
            <person name="Dworschak J."/>
            <person name="Brakhage A.A."/>
            <person name="Guthke R."/>
            <person name="Hertweck C."/>
            <person name="Linde J."/>
        </authorList>
    </citation>
    <scope>NUCLEOTIDE SEQUENCE [LARGE SCALE GENOMIC DNA]</scope>
</reference>
<feature type="domain" description="Thioredoxin" evidence="2">
    <location>
        <begin position="1"/>
        <end position="111"/>
    </location>
</feature>
<dbReference type="OrthoDB" id="415696at2759"/>
<dbReference type="InterPro" id="IPR004480">
    <property type="entry name" value="Monothiol_GRX-rel"/>
</dbReference>
<name>A0A0A1T1I7_9HYPO</name>
<dbReference type="GO" id="GO:0015036">
    <property type="term" value="F:disulfide oxidoreductase activity"/>
    <property type="evidence" value="ECO:0007669"/>
    <property type="project" value="UniProtKB-ARBA"/>
</dbReference>
<dbReference type="STRING" id="1531966.A0A0A1T1I7"/>
<dbReference type="Proteomes" id="UP000039046">
    <property type="component" value="Unassembled WGS sequence"/>
</dbReference>
<dbReference type="EMBL" id="CDHN01000003">
    <property type="protein sequence ID" value="CEJ91031.1"/>
    <property type="molecule type" value="Genomic_DNA"/>
</dbReference>
<evidence type="ECO:0000256" key="1">
    <source>
        <dbReference type="ARBA" id="ARBA00023284"/>
    </source>
</evidence>
<evidence type="ECO:0000313" key="3">
    <source>
        <dbReference type="EMBL" id="CEJ91031.1"/>
    </source>
</evidence>
<dbReference type="GO" id="GO:0005739">
    <property type="term" value="C:mitochondrion"/>
    <property type="evidence" value="ECO:0007669"/>
    <property type="project" value="UniProtKB-ARBA"/>
</dbReference>
<gene>
    <name evidence="3" type="ORF">VHEMI06773</name>
</gene>
<keyword evidence="1" id="KW-0676">Redox-active center</keyword>
<dbReference type="SUPFAM" id="SSF52833">
    <property type="entry name" value="Thioredoxin-like"/>
    <property type="match status" value="2"/>
</dbReference>
<dbReference type="InterPro" id="IPR013766">
    <property type="entry name" value="Thioredoxin_domain"/>
</dbReference>
<dbReference type="Pfam" id="PF00085">
    <property type="entry name" value="Thioredoxin"/>
    <property type="match status" value="1"/>
</dbReference>
<dbReference type="AlphaFoldDB" id="A0A0A1T1I7"/>
<evidence type="ECO:0000259" key="2">
    <source>
        <dbReference type="PROSITE" id="PS51352"/>
    </source>
</evidence>
<dbReference type="PANTHER" id="PTHR10293">
    <property type="entry name" value="GLUTAREDOXIN FAMILY MEMBER"/>
    <property type="match status" value="1"/>
</dbReference>
<dbReference type="PROSITE" id="PS51352">
    <property type="entry name" value="THIOREDOXIN_2"/>
    <property type="match status" value="1"/>
</dbReference>
<dbReference type="HOGENOM" id="CLU_026126_12_0_1"/>
<keyword evidence="4" id="KW-1185">Reference proteome</keyword>
<organism evidence="3 4">
    <name type="scientific">[Torrubiella] hemipterigena</name>
    <dbReference type="NCBI Taxonomy" id="1531966"/>
    <lineage>
        <taxon>Eukaryota</taxon>
        <taxon>Fungi</taxon>
        <taxon>Dikarya</taxon>
        <taxon>Ascomycota</taxon>
        <taxon>Pezizomycotina</taxon>
        <taxon>Sordariomycetes</taxon>
        <taxon>Hypocreomycetidae</taxon>
        <taxon>Hypocreales</taxon>
        <taxon>Clavicipitaceae</taxon>
        <taxon>Clavicipitaceae incertae sedis</taxon>
        <taxon>'Torrubiella' clade</taxon>
    </lineage>
</organism>
<sequence length="217" mass="24773">MAAVHQTVSYEDFQLQISQLPQGLLALVHLYSPWTEFKSNNAPQFSKLASKYRANTISFIAVNTKSIPEVHRQYEIKTAPRILLLRDGTLLEAIQGIDFDAVEATVARNADIERLPGMTQEQIYEQIASIVAKQPLMLFMKGTPQQPRCRFSMRMVKLRAKHNVDYGSFDVLEDEDIRMHVKEYGEWPTFPQLWANGAVIGGCGCGERIVFYKRYQS</sequence>
<protein>
    <recommendedName>
        <fullName evidence="2">Thioredoxin domain-containing protein</fullName>
    </recommendedName>
</protein>
<accession>A0A0A1T1I7</accession>
<dbReference type="InterPro" id="IPR002109">
    <property type="entry name" value="Glutaredoxin"/>
</dbReference>
<dbReference type="PANTHER" id="PTHR10293:SF16">
    <property type="entry name" value="GLUTAREDOXIN-RELATED PROTEIN 5, MITOCHONDRIAL"/>
    <property type="match status" value="1"/>
</dbReference>
<evidence type="ECO:0000313" key="4">
    <source>
        <dbReference type="Proteomes" id="UP000039046"/>
    </source>
</evidence>
<proteinExistence type="predicted"/>
<dbReference type="InterPro" id="IPR036249">
    <property type="entry name" value="Thioredoxin-like_sf"/>
</dbReference>
<dbReference type="Pfam" id="PF00462">
    <property type="entry name" value="Glutaredoxin"/>
    <property type="match status" value="1"/>
</dbReference>
<dbReference type="PROSITE" id="PS51354">
    <property type="entry name" value="GLUTAREDOXIN_2"/>
    <property type="match status" value="1"/>
</dbReference>
<dbReference type="Gene3D" id="3.40.30.10">
    <property type="entry name" value="Glutaredoxin"/>
    <property type="match status" value="2"/>
</dbReference>